<dbReference type="EMBL" id="MN739358">
    <property type="protein sequence ID" value="QHT00722.1"/>
    <property type="molecule type" value="Genomic_DNA"/>
</dbReference>
<sequence length="56" mass="6522">MQISNKLQSFAATLHETSMTYRIYMQITILCGNIAYNFNDLMNICANYNPLQQHCM</sequence>
<evidence type="ECO:0000313" key="1">
    <source>
        <dbReference type="EMBL" id="QHT00722.1"/>
    </source>
</evidence>
<accession>A0A6C0C9F4</accession>
<proteinExistence type="predicted"/>
<protein>
    <submittedName>
        <fullName evidence="1">Uncharacterized protein</fullName>
    </submittedName>
</protein>
<reference evidence="1" key="1">
    <citation type="journal article" date="2020" name="Nature">
        <title>Giant virus diversity and host interactions through global metagenomics.</title>
        <authorList>
            <person name="Schulz F."/>
            <person name="Roux S."/>
            <person name="Paez-Espino D."/>
            <person name="Jungbluth S."/>
            <person name="Walsh D.A."/>
            <person name="Denef V.J."/>
            <person name="McMahon K.D."/>
            <person name="Konstantinidis K.T."/>
            <person name="Eloe-Fadrosh E.A."/>
            <person name="Kyrpides N.C."/>
            <person name="Woyke T."/>
        </authorList>
    </citation>
    <scope>NUCLEOTIDE SEQUENCE</scope>
    <source>
        <strain evidence="1">GVMAG-M-3300020192-26</strain>
    </source>
</reference>
<organism evidence="1">
    <name type="scientific">viral metagenome</name>
    <dbReference type="NCBI Taxonomy" id="1070528"/>
    <lineage>
        <taxon>unclassified sequences</taxon>
        <taxon>metagenomes</taxon>
        <taxon>organismal metagenomes</taxon>
    </lineage>
</organism>
<name>A0A6C0C9F4_9ZZZZ</name>
<dbReference type="AlphaFoldDB" id="A0A6C0C9F4"/>